<accession>A0A7I7RUG2</accession>
<dbReference type="GO" id="GO:0016887">
    <property type="term" value="F:ATP hydrolysis activity"/>
    <property type="evidence" value="ECO:0007669"/>
    <property type="project" value="InterPro"/>
</dbReference>
<reference evidence="4 5" key="1">
    <citation type="journal article" date="2019" name="Emerg. Microbes Infect.">
        <title>Comprehensive subspecies identification of 175 nontuberculous mycobacteria species based on 7547 genomic profiles.</title>
        <authorList>
            <person name="Matsumoto Y."/>
            <person name="Kinjo T."/>
            <person name="Motooka D."/>
            <person name="Nabeya D."/>
            <person name="Jung N."/>
            <person name="Uechi K."/>
            <person name="Horii T."/>
            <person name="Iida T."/>
            <person name="Fujita J."/>
            <person name="Nakamura S."/>
        </authorList>
    </citation>
    <scope>NUCLEOTIDE SEQUENCE [LARGE SCALE GENOMIC DNA]</scope>
    <source>
        <strain evidence="4 5">JCM 18538</strain>
    </source>
</reference>
<dbReference type="AlphaFoldDB" id="A0A7I7RUG2"/>
<dbReference type="InterPro" id="IPR027417">
    <property type="entry name" value="P-loop_NTPase"/>
</dbReference>
<sequence>MSTLLEARNLSRGFGHVRALDGADFDVDAGEVVGLIGDNGAGKSTLIKALSGNLDLDDGEILFEGTPVHLSSPRRAEELGIEVVYQDLALAPHLNPVQNVFLGREIPHRGILGHLGFMDEKEMRRRASESFADIGATVRSLSSPVGAMSGGQRQGIAIARAIAWAKKVLILDEPTAALGVVQTKNVLDSIKRVRDSGIAVVFISHSMPHVLEVCDRIQVLRLGKRVATYPARDTSVETLVGAMTGALDAKEGAA</sequence>
<organism evidence="4 5">
    <name type="scientific">Mycolicibacterium arabiense</name>
    <dbReference type="NCBI Taxonomy" id="1286181"/>
    <lineage>
        <taxon>Bacteria</taxon>
        <taxon>Bacillati</taxon>
        <taxon>Actinomycetota</taxon>
        <taxon>Actinomycetes</taxon>
        <taxon>Mycobacteriales</taxon>
        <taxon>Mycobacteriaceae</taxon>
        <taxon>Mycolicibacterium</taxon>
    </lineage>
</organism>
<protein>
    <submittedName>
        <fullName evidence="4">ABC transporter ATP-binding protein</fullName>
    </submittedName>
</protein>
<dbReference type="EMBL" id="AP022593">
    <property type="protein sequence ID" value="BBY48228.1"/>
    <property type="molecule type" value="Genomic_DNA"/>
</dbReference>
<keyword evidence="1" id="KW-0547">Nucleotide-binding</keyword>
<dbReference type="RefSeq" id="WP_163918045.1">
    <property type="nucleotide sequence ID" value="NZ_AP022593.1"/>
</dbReference>
<evidence type="ECO:0000259" key="3">
    <source>
        <dbReference type="PROSITE" id="PS50893"/>
    </source>
</evidence>
<dbReference type="GO" id="GO:0005524">
    <property type="term" value="F:ATP binding"/>
    <property type="evidence" value="ECO:0007669"/>
    <property type="project" value="UniProtKB-KW"/>
</dbReference>
<dbReference type="CDD" id="cd03216">
    <property type="entry name" value="ABC_Carb_Monos_I"/>
    <property type="match status" value="1"/>
</dbReference>
<dbReference type="InterPro" id="IPR003439">
    <property type="entry name" value="ABC_transporter-like_ATP-bd"/>
</dbReference>
<dbReference type="SUPFAM" id="SSF52540">
    <property type="entry name" value="P-loop containing nucleoside triphosphate hydrolases"/>
    <property type="match status" value="1"/>
</dbReference>
<keyword evidence="2 4" id="KW-0067">ATP-binding</keyword>
<dbReference type="Proteomes" id="UP000467428">
    <property type="component" value="Chromosome"/>
</dbReference>
<dbReference type="SMART" id="SM00382">
    <property type="entry name" value="AAA"/>
    <property type="match status" value="1"/>
</dbReference>
<dbReference type="PROSITE" id="PS50893">
    <property type="entry name" value="ABC_TRANSPORTER_2"/>
    <property type="match status" value="1"/>
</dbReference>
<dbReference type="PANTHER" id="PTHR43790:SF8">
    <property type="entry name" value="SUGAR ABC TRANSPORTER ATP-BINDING PROTEIN"/>
    <property type="match status" value="1"/>
</dbReference>
<keyword evidence="5" id="KW-1185">Reference proteome</keyword>
<gene>
    <name evidence="4" type="ORF">MARA_16960</name>
</gene>
<feature type="domain" description="ABC transporter" evidence="3">
    <location>
        <begin position="5"/>
        <end position="247"/>
    </location>
</feature>
<evidence type="ECO:0000256" key="1">
    <source>
        <dbReference type="ARBA" id="ARBA00022741"/>
    </source>
</evidence>
<evidence type="ECO:0000313" key="5">
    <source>
        <dbReference type="Proteomes" id="UP000467428"/>
    </source>
</evidence>
<dbReference type="InterPro" id="IPR050107">
    <property type="entry name" value="ABC_carbohydrate_import_ATPase"/>
</dbReference>
<dbReference type="KEGG" id="marz:MARA_16960"/>
<proteinExistence type="predicted"/>
<dbReference type="Pfam" id="PF00005">
    <property type="entry name" value="ABC_tran"/>
    <property type="match status" value="1"/>
</dbReference>
<dbReference type="InterPro" id="IPR003593">
    <property type="entry name" value="AAA+_ATPase"/>
</dbReference>
<dbReference type="Gene3D" id="3.40.50.300">
    <property type="entry name" value="P-loop containing nucleotide triphosphate hydrolases"/>
    <property type="match status" value="1"/>
</dbReference>
<evidence type="ECO:0000313" key="4">
    <source>
        <dbReference type="EMBL" id="BBY48228.1"/>
    </source>
</evidence>
<dbReference type="PANTHER" id="PTHR43790">
    <property type="entry name" value="CARBOHYDRATE TRANSPORT ATP-BINDING PROTEIN MG119-RELATED"/>
    <property type="match status" value="1"/>
</dbReference>
<evidence type="ECO:0000256" key="2">
    <source>
        <dbReference type="ARBA" id="ARBA00022840"/>
    </source>
</evidence>
<name>A0A7I7RUG2_9MYCO</name>
<geneLocation type="plasmid" evidence="5">
    <name>pjcm18538 dna</name>
</geneLocation>